<comment type="caution">
    <text evidence="2">The sequence shown here is derived from an EMBL/GenBank/DDBJ whole genome shotgun (WGS) entry which is preliminary data.</text>
</comment>
<dbReference type="Proteomes" id="UP000070186">
    <property type="component" value="Unassembled WGS sequence"/>
</dbReference>
<dbReference type="AlphaFoldDB" id="A0A133XHL1"/>
<dbReference type="RefSeq" id="WP_066883920.1">
    <property type="nucleotide sequence ID" value="NZ_LODL01000021.1"/>
</dbReference>
<reference evidence="2 3" key="1">
    <citation type="submission" date="2015-12" db="EMBL/GenBank/DDBJ databases">
        <title>Nitrous oxide reduction kinetics distinguish bacteria harboring typical versus atypical NosZ.</title>
        <authorList>
            <person name="Yoon S."/>
            <person name="Nissen S."/>
            <person name="Park D."/>
            <person name="Sanford R.A."/>
            <person name="Loeffler F.E."/>
        </authorList>
    </citation>
    <scope>NUCLEOTIDE SEQUENCE [LARGE SCALE GENOMIC DNA]</scope>
    <source>
        <strain evidence="2 3">ATCC BAA-841</strain>
    </source>
</reference>
<gene>
    <name evidence="2" type="ORF">AT959_13565</name>
</gene>
<evidence type="ECO:0000256" key="1">
    <source>
        <dbReference type="SAM" id="MobiDB-lite"/>
    </source>
</evidence>
<proteinExistence type="predicted"/>
<name>A0A133XHL1_9RHOO</name>
<protein>
    <submittedName>
        <fullName evidence="2">Uncharacterized protein</fullName>
    </submittedName>
</protein>
<evidence type="ECO:0000313" key="3">
    <source>
        <dbReference type="Proteomes" id="UP000070186"/>
    </source>
</evidence>
<feature type="compositionally biased region" description="Basic and acidic residues" evidence="1">
    <location>
        <begin position="49"/>
        <end position="58"/>
    </location>
</feature>
<accession>A0A133XHL1</accession>
<dbReference type="EMBL" id="LODL01000021">
    <property type="protein sequence ID" value="KXB30366.1"/>
    <property type="molecule type" value="Genomic_DNA"/>
</dbReference>
<sequence>MYRVITTYRNGSTHPVVEKGPWHPDRHTAEQWAEELRSAGYHVRVETQRTAGDDHAGSNDELANALASMA</sequence>
<keyword evidence="3" id="KW-1185">Reference proteome</keyword>
<organism evidence="2 3">
    <name type="scientific">Dechloromonas denitrificans</name>
    <dbReference type="NCBI Taxonomy" id="281362"/>
    <lineage>
        <taxon>Bacteria</taxon>
        <taxon>Pseudomonadati</taxon>
        <taxon>Pseudomonadota</taxon>
        <taxon>Betaproteobacteria</taxon>
        <taxon>Rhodocyclales</taxon>
        <taxon>Azonexaceae</taxon>
        <taxon>Dechloromonas</taxon>
    </lineage>
</organism>
<dbReference type="STRING" id="281362.AT959_13565"/>
<evidence type="ECO:0000313" key="2">
    <source>
        <dbReference type="EMBL" id="KXB30366.1"/>
    </source>
</evidence>
<feature type="region of interest" description="Disordered" evidence="1">
    <location>
        <begin position="49"/>
        <end position="70"/>
    </location>
</feature>